<accession>A0A1J4JYX4</accession>
<sequence>MSHSILLENSKRIENANSELKCFRCNFLNIHADDSNGGAINSGWPVSVDYSTFIDCSSQCGGAIFASNDLIINNTFFHKLSANLFGFISIGQGPNFTIFFTSLHIETSQGPGFKRYNGVISEFQNSNFTQVQSSSIISLGEFGQTHAIFSFNKIENCSSEIRNGGISFWQCHSFKCSDSLFTKITVFNSEEINGIAIWLDGGLQQGEIKNCGFSFCHAEKGKVIYLMDSQKVEIGDCLFDSPKEKCFHQHNSLIIQETNQFSLERVDFGPKLSKNVITTFSEASSQLKSSNFKLVLYIGTICSVIIMSYILLKY</sequence>
<organism evidence="2 3">
    <name type="scientific">Tritrichomonas foetus</name>
    <dbReference type="NCBI Taxonomy" id="1144522"/>
    <lineage>
        <taxon>Eukaryota</taxon>
        <taxon>Metamonada</taxon>
        <taxon>Parabasalia</taxon>
        <taxon>Tritrichomonadida</taxon>
        <taxon>Tritrichomonadidae</taxon>
        <taxon>Tritrichomonas</taxon>
    </lineage>
</organism>
<reference evidence="2" key="1">
    <citation type="submission" date="2016-10" db="EMBL/GenBank/DDBJ databases">
        <authorList>
            <person name="Benchimol M."/>
            <person name="Almeida L.G."/>
            <person name="Vasconcelos A.T."/>
            <person name="Perreira-Neves A."/>
            <person name="Rosa I.A."/>
            <person name="Tasca T."/>
            <person name="Bogo M.R."/>
            <person name="de Souza W."/>
        </authorList>
    </citation>
    <scope>NUCLEOTIDE SEQUENCE [LARGE SCALE GENOMIC DNA]</scope>
    <source>
        <strain evidence="2">K</strain>
    </source>
</reference>
<dbReference type="SUPFAM" id="SSF51126">
    <property type="entry name" value="Pectin lyase-like"/>
    <property type="match status" value="1"/>
</dbReference>
<feature type="transmembrane region" description="Helical" evidence="1">
    <location>
        <begin position="294"/>
        <end position="312"/>
    </location>
</feature>
<keyword evidence="1" id="KW-0812">Transmembrane</keyword>
<keyword evidence="1" id="KW-1133">Transmembrane helix</keyword>
<dbReference type="AlphaFoldDB" id="A0A1J4JYX4"/>
<dbReference type="VEuPathDB" id="TrichDB:TRFO_30102"/>
<dbReference type="RefSeq" id="XP_068355868.1">
    <property type="nucleotide sequence ID" value="XM_068507159.1"/>
</dbReference>
<evidence type="ECO:0000313" key="3">
    <source>
        <dbReference type="Proteomes" id="UP000179807"/>
    </source>
</evidence>
<name>A0A1J4JYX4_9EUKA</name>
<evidence type="ECO:0000256" key="1">
    <source>
        <dbReference type="SAM" id="Phobius"/>
    </source>
</evidence>
<dbReference type="InterPro" id="IPR011050">
    <property type="entry name" value="Pectin_lyase_fold/virulence"/>
</dbReference>
<dbReference type="Proteomes" id="UP000179807">
    <property type="component" value="Unassembled WGS sequence"/>
</dbReference>
<dbReference type="GeneID" id="94841863"/>
<protein>
    <recommendedName>
        <fullName evidence="4">Right handed beta helix domain-containing protein</fullName>
    </recommendedName>
</protein>
<evidence type="ECO:0008006" key="4">
    <source>
        <dbReference type="Google" id="ProtNLM"/>
    </source>
</evidence>
<keyword evidence="1" id="KW-0472">Membrane</keyword>
<dbReference type="EMBL" id="MLAK01000855">
    <property type="protein sequence ID" value="OHT02732.1"/>
    <property type="molecule type" value="Genomic_DNA"/>
</dbReference>
<comment type="caution">
    <text evidence="2">The sequence shown here is derived from an EMBL/GenBank/DDBJ whole genome shotgun (WGS) entry which is preliminary data.</text>
</comment>
<proteinExistence type="predicted"/>
<gene>
    <name evidence="2" type="ORF">TRFO_30102</name>
</gene>
<evidence type="ECO:0000313" key="2">
    <source>
        <dbReference type="EMBL" id="OHT02732.1"/>
    </source>
</evidence>
<keyword evidence="3" id="KW-1185">Reference proteome</keyword>